<feature type="transmembrane region" description="Helical" evidence="1">
    <location>
        <begin position="187"/>
        <end position="204"/>
    </location>
</feature>
<dbReference type="GO" id="GO:0000271">
    <property type="term" value="P:polysaccharide biosynthetic process"/>
    <property type="evidence" value="ECO:0007669"/>
    <property type="project" value="TreeGrafter"/>
</dbReference>
<keyword evidence="1" id="KW-1133">Transmembrane helix</keyword>
<gene>
    <name evidence="3" type="ORF">OESDEN_03053</name>
</gene>
<protein>
    <recommendedName>
        <fullName evidence="2">SGNH domain-containing protein</fullName>
    </recommendedName>
</protein>
<feature type="transmembrane region" description="Helical" evidence="1">
    <location>
        <begin position="125"/>
        <end position="142"/>
    </location>
</feature>
<organism evidence="3 4">
    <name type="scientific">Oesophagostomum dentatum</name>
    <name type="common">Nodular worm</name>
    <dbReference type="NCBI Taxonomy" id="61180"/>
    <lineage>
        <taxon>Eukaryota</taxon>
        <taxon>Metazoa</taxon>
        <taxon>Ecdysozoa</taxon>
        <taxon>Nematoda</taxon>
        <taxon>Chromadorea</taxon>
        <taxon>Rhabditida</taxon>
        <taxon>Rhabditina</taxon>
        <taxon>Rhabditomorpha</taxon>
        <taxon>Strongyloidea</taxon>
        <taxon>Strongylidae</taxon>
        <taxon>Oesophagostomum</taxon>
    </lineage>
</organism>
<dbReference type="GO" id="GO:0016020">
    <property type="term" value="C:membrane"/>
    <property type="evidence" value="ECO:0007669"/>
    <property type="project" value="TreeGrafter"/>
</dbReference>
<name>A0A0B1THD9_OESDE</name>
<sequence length="524" mass="60998">MQWYLLVPFIYFIQRLFTNDERPFFSGVAVISLILYFCLDIDAAFYSVFARMWQFCCGIVAFAWSQNENFYPERSTADESQLLNNEQNITRKGMPEFSWMMEFFTCAVFMLAMAVPFLMNPLPTRFLRIETTFATAILIYLGKKHQTILLTKSELVYVGDISYAFYLFHWPVHVIVTYYYFENPLGPLFGIFVSGFLAAITYRYYEETYLRMSPPIVISLILGLLCGCAFLSFQPERADDLSLELNIDLSKVNVNDAAWNMTLMRYLIAKEGHSHMYNEECTYSDRFLNKTAKPRGFCSMQKGSGKYNFLVLGNSFACNQGDVVYKAFKVHANEFNIFCLSACEVWLPTRSECDSIVNYTAILEELKPDVVFFIIRHVKGKEAFNGTNMLSDDVIYRNQTRFLDYLEKVAKKVYIIQAVPSCKTQCPYIALKYTEKGKPLNAIKDGLIVRDDFFARQRIWEMGIRCRKCEIVDYMPALVDEHGEYLGYDPKTNLMYMDVDNHFNNFGKARIRTVFDRLSKNFMM</sequence>
<dbReference type="Proteomes" id="UP000053660">
    <property type="component" value="Unassembled WGS sequence"/>
</dbReference>
<evidence type="ECO:0000313" key="4">
    <source>
        <dbReference type="Proteomes" id="UP000053660"/>
    </source>
</evidence>
<evidence type="ECO:0000259" key="2">
    <source>
        <dbReference type="Pfam" id="PF19040"/>
    </source>
</evidence>
<evidence type="ECO:0000313" key="3">
    <source>
        <dbReference type="EMBL" id="KHJ96978.1"/>
    </source>
</evidence>
<dbReference type="OrthoDB" id="5825384at2759"/>
<dbReference type="Pfam" id="PF19040">
    <property type="entry name" value="SGNH"/>
    <property type="match status" value="1"/>
</dbReference>
<feature type="transmembrane region" description="Helical" evidence="1">
    <location>
        <begin position="163"/>
        <end position="181"/>
    </location>
</feature>
<keyword evidence="1" id="KW-0812">Transmembrane</keyword>
<feature type="domain" description="SGNH" evidence="2">
    <location>
        <begin position="281"/>
        <end position="516"/>
    </location>
</feature>
<keyword evidence="4" id="KW-1185">Reference proteome</keyword>
<evidence type="ECO:0000256" key="1">
    <source>
        <dbReference type="SAM" id="Phobius"/>
    </source>
</evidence>
<dbReference type="EMBL" id="KN549546">
    <property type="protein sequence ID" value="KHJ96978.1"/>
    <property type="molecule type" value="Genomic_DNA"/>
</dbReference>
<reference evidence="3 4" key="1">
    <citation type="submission" date="2014-03" db="EMBL/GenBank/DDBJ databases">
        <title>Draft genome of the hookworm Oesophagostomum dentatum.</title>
        <authorList>
            <person name="Mitreva M."/>
        </authorList>
    </citation>
    <scope>NUCLEOTIDE SEQUENCE [LARGE SCALE GENOMIC DNA]</scope>
    <source>
        <strain evidence="3 4">OD-Hann</strain>
    </source>
</reference>
<feature type="transmembrane region" description="Helical" evidence="1">
    <location>
        <begin position="24"/>
        <end position="45"/>
    </location>
</feature>
<dbReference type="PANTHER" id="PTHR23028">
    <property type="entry name" value="ACETYLTRANSFERASE"/>
    <property type="match status" value="1"/>
</dbReference>
<accession>A0A0B1THD9</accession>
<dbReference type="InterPro" id="IPR043968">
    <property type="entry name" value="SGNH"/>
</dbReference>
<proteinExistence type="predicted"/>
<dbReference type="AlphaFoldDB" id="A0A0B1THD9"/>
<dbReference type="PANTHER" id="PTHR23028:SF53">
    <property type="entry name" value="ACYL_TRANSF_3 DOMAIN-CONTAINING PROTEIN"/>
    <property type="match status" value="1"/>
</dbReference>
<keyword evidence="1" id="KW-0472">Membrane</keyword>
<feature type="transmembrane region" description="Helical" evidence="1">
    <location>
        <begin position="216"/>
        <end position="233"/>
    </location>
</feature>
<feature type="transmembrane region" description="Helical" evidence="1">
    <location>
        <begin position="99"/>
        <end position="119"/>
    </location>
</feature>
<dbReference type="InterPro" id="IPR050879">
    <property type="entry name" value="Acyltransferase_3"/>
</dbReference>